<dbReference type="InterPro" id="IPR029071">
    <property type="entry name" value="Ubiquitin-like_domsf"/>
</dbReference>
<sequence>MAHTISSLAYKGSIVEAIAEAKRQKKLFVVYISGDNAESTQLEESIWIDSSVAESILKYCILLHISEGSTDATNFSAILHLLASVGTDPQKSAPCITAIGYNGVKVWQNEGFVSADILASSLEKAWLSLHIQETTATFLTAALASKKSEPHGTQCSETVSFEDGSSSSMDVPSPSTDKQGQYSDARAVVCSEMESKGSDHANEEINSKLGNEASPGSVFTNVLEGGEVEQPTSSVETTKESLRFVKLDPSTGGDLNVVDRHSEVTTETSEVTANEATEAVQEKNSEAVEDNKIDSEVTTETSQVVANKATEAVQDKKADVVDKDEIHVLESCSSKPTDVHLNIRLLDGANLQEKFLLTSTLRMVKDYVDGNQASAIGSYDLAIPYPRRVFTDQDLNETLAELGLVGRQALIIVPRHQATGYHRGGSSSRNQTKPTTDLASSNGNNEGYLGLTKRILSYLNPFSYLGGGANSSNSAQESQARVSQYGPNPALQNNLGGTGTTPSVYSSNQSNPVTGRDNNSTKKAPTSRLGSNIHTLKHDEDDGRFSDRNAFWNGNSTEYGGDNDGK</sequence>
<dbReference type="AlphaFoldDB" id="A0A7J0GJ05"/>
<feature type="compositionally biased region" description="Low complexity" evidence="2">
    <location>
        <begin position="165"/>
        <end position="175"/>
    </location>
</feature>
<keyword evidence="5" id="KW-1185">Reference proteome</keyword>
<evidence type="ECO:0000256" key="1">
    <source>
        <dbReference type="ARBA" id="ARBA00022786"/>
    </source>
</evidence>
<feature type="region of interest" description="Disordered" evidence="2">
    <location>
        <begin position="470"/>
        <end position="566"/>
    </location>
</feature>
<feature type="compositionally biased region" description="Basic and acidic residues" evidence="2">
    <location>
        <begin position="280"/>
        <end position="289"/>
    </location>
</feature>
<dbReference type="PROSITE" id="PS50033">
    <property type="entry name" value="UBX"/>
    <property type="match status" value="1"/>
</dbReference>
<evidence type="ECO:0000256" key="2">
    <source>
        <dbReference type="SAM" id="MobiDB-lite"/>
    </source>
</evidence>
<feature type="region of interest" description="Disordered" evidence="2">
    <location>
        <begin position="419"/>
        <end position="444"/>
    </location>
</feature>
<evidence type="ECO:0000313" key="4">
    <source>
        <dbReference type="EMBL" id="GFZ10789.1"/>
    </source>
</evidence>
<dbReference type="Gene3D" id="3.40.30.10">
    <property type="entry name" value="Glutaredoxin"/>
    <property type="match status" value="1"/>
</dbReference>
<dbReference type="InterPro" id="IPR001012">
    <property type="entry name" value="UBX_dom"/>
</dbReference>
<name>A0A7J0GJ05_9ERIC</name>
<feature type="region of interest" description="Disordered" evidence="2">
    <location>
        <begin position="266"/>
        <end position="289"/>
    </location>
</feature>
<dbReference type="SUPFAM" id="SSF52833">
    <property type="entry name" value="Thioredoxin-like"/>
    <property type="match status" value="1"/>
</dbReference>
<dbReference type="PANTHER" id="PTHR47770:SF1">
    <property type="entry name" value="PLANT UBX DOMAIN-CONTAINING PROTEIN 11"/>
    <property type="match status" value="1"/>
</dbReference>
<organism evidence="4 5">
    <name type="scientific">Actinidia rufa</name>
    <dbReference type="NCBI Taxonomy" id="165716"/>
    <lineage>
        <taxon>Eukaryota</taxon>
        <taxon>Viridiplantae</taxon>
        <taxon>Streptophyta</taxon>
        <taxon>Embryophyta</taxon>
        <taxon>Tracheophyta</taxon>
        <taxon>Spermatophyta</taxon>
        <taxon>Magnoliopsida</taxon>
        <taxon>eudicotyledons</taxon>
        <taxon>Gunneridae</taxon>
        <taxon>Pentapetalae</taxon>
        <taxon>asterids</taxon>
        <taxon>Ericales</taxon>
        <taxon>Actinidiaceae</taxon>
        <taxon>Actinidia</taxon>
    </lineage>
</organism>
<dbReference type="SMART" id="SM00166">
    <property type="entry name" value="UBX"/>
    <property type="match status" value="1"/>
</dbReference>
<feature type="region of interest" description="Disordered" evidence="2">
    <location>
        <begin position="150"/>
        <end position="182"/>
    </location>
</feature>
<gene>
    <name evidence="4" type="ORF">Acr_22g0001870</name>
</gene>
<evidence type="ECO:0000313" key="5">
    <source>
        <dbReference type="Proteomes" id="UP000585474"/>
    </source>
</evidence>
<dbReference type="Pfam" id="PF00789">
    <property type="entry name" value="UBX"/>
    <property type="match status" value="1"/>
</dbReference>
<reference evidence="4 5" key="1">
    <citation type="submission" date="2019-07" db="EMBL/GenBank/DDBJ databases">
        <title>De Novo Assembly of kiwifruit Actinidia rufa.</title>
        <authorList>
            <person name="Sugita-Konishi S."/>
            <person name="Sato K."/>
            <person name="Mori E."/>
            <person name="Abe Y."/>
            <person name="Kisaki G."/>
            <person name="Hamano K."/>
            <person name="Suezawa K."/>
            <person name="Otani M."/>
            <person name="Fukuda T."/>
            <person name="Manabe T."/>
            <person name="Gomi K."/>
            <person name="Tabuchi M."/>
            <person name="Akimitsu K."/>
            <person name="Kataoka I."/>
        </authorList>
    </citation>
    <scope>NUCLEOTIDE SEQUENCE [LARGE SCALE GENOMIC DNA]</scope>
    <source>
        <strain evidence="5">cv. Fuchu</strain>
    </source>
</reference>
<dbReference type="Gene3D" id="3.10.20.90">
    <property type="entry name" value="Phosphatidylinositol 3-kinase Catalytic Subunit, Chain A, domain 1"/>
    <property type="match status" value="1"/>
</dbReference>
<keyword evidence="1" id="KW-0833">Ubl conjugation pathway</keyword>
<dbReference type="InterPro" id="IPR036249">
    <property type="entry name" value="Thioredoxin-like_sf"/>
</dbReference>
<proteinExistence type="predicted"/>
<feature type="compositionally biased region" description="Polar residues" evidence="2">
    <location>
        <begin position="476"/>
        <end position="534"/>
    </location>
</feature>
<dbReference type="EMBL" id="BJWL01000022">
    <property type="protein sequence ID" value="GFZ10789.1"/>
    <property type="molecule type" value="Genomic_DNA"/>
</dbReference>
<protein>
    <submittedName>
        <fullName evidence="4">Ubiquitin-like superfamily protein</fullName>
    </submittedName>
</protein>
<comment type="caution">
    <text evidence="4">The sequence shown here is derived from an EMBL/GenBank/DDBJ whole genome shotgun (WGS) entry which is preliminary data.</text>
</comment>
<feature type="compositionally biased region" description="Polar residues" evidence="2">
    <location>
        <begin position="425"/>
        <end position="444"/>
    </location>
</feature>
<dbReference type="CDD" id="cd01767">
    <property type="entry name" value="UBX"/>
    <property type="match status" value="1"/>
</dbReference>
<dbReference type="OrthoDB" id="2445133at2759"/>
<evidence type="ECO:0000259" key="3">
    <source>
        <dbReference type="PROSITE" id="PS50033"/>
    </source>
</evidence>
<feature type="compositionally biased region" description="Low complexity" evidence="2">
    <location>
        <begin position="266"/>
        <end position="279"/>
    </location>
</feature>
<dbReference type="PANTHER" id="PTHR47770">
    <property type="entry name" value="PLANT UBX DOMAIN-CONTAINING PROTEIN 11"/>
    <property type="match status" value="1"/>
</dbReference>
<dbReference type="Proteomes" id="UP000585474">
    <property type="component" value="Unassembled WGS sequence"/>
</dbReference>
<dbReference type="SUPFAM" id="SSF54236">
    <property type="entry name" value="Ubiquitin-like"/>
    <property type="match status" value="1"/>
</dbReference>
<dbReference type="Pfam" id="PF23187">
    <property type="entry name" value="UBX7_N"/>
    <property type="match status" value="1"/>
</dbReference>
<feature type="compositionally biased region" description="Basic and acidic residues" evidence="2">
    <location>
        <begin position="536"/>
        <end position="547"/>
    </location>
</feature>
<accession>A0A7J0GJ05</accession>
<feature type="domain" description="UBX" evidence="3">
    <location>
        <begin position="334"/>
        <end position="412"/>
    </location>
</feature>